<keyword evidence="4" id="KW-1185">Reference proteome</keyword>
<dbReference type="AlphaFoldDB" id="A0AA41QUQ1"/>
<proteinExistence type="predicted"/>
<dbReference type="EMBL" id="JALGAR010000002">
    <property type="protein sequence ID" value="MCI4658060.1"/>
    <property type="molecule type" value="Genomic_DNA"/>
</dbReference>
<sequence length="70" mass="7511">MSTQPQDDNTPVEPTPATDAVDKAATDATPEDKAPKERQPITTNRIVLWVIVAAIGIYFVGTGLYGILVK</sequence>
<comment type="caution">
    <text evidence="3">The sequence shown here is derived from an EMBL/GenBank/DDBJ whole genome shotgun (WGS) entry which is preliminary data.</text>
</comment>
<evidence type="ECO:0000313" key="3">
    <source>
        <dbReference type="EMBL" id="MCI4658060.1"/>
    </source>
</evidence>
<keyword evidence="2" id="KW-0472">Membrane</keyword>
<protein>
    <submittedName>
        <fullName evidence="3">Uncharacterized protein</fullName>
    </submittedName>
</protein>
<name>A0AA41QUQ1_9MICO</name>
<dbReference type="RefSeq" id="WP_243011849.1">
    <property type="nucleotide sequence ID" value="NZ_JALGAR010000002.1"/>
</dbReference>
<evidence type="ECO:0000313" key="4">
    <source>
        <dbReference type="Proteomes" id="UP001165341"/>
    </source>
</evidence>
<evidence type="ECO:0000256" key="2">
    <source>
        <dbReference type="SAM" id="Phobius"/>
    </source>
</evidence>
<keyword evidence="2" id="KW-1133">Transmembrane helix</keyword>
<feature type="region of interest" description="Disordered" evidence="1">
    <location>
        <begin position="1"/>
        <end position="39"/>
    </location>
</feature>
<dbReference type="Proteomes" id="UP001165341">
    <property type="component" value="Unassembled WGS sequence"/>
</dbReference>
<organism evidence="3 4">
    <name type="scientific">Cryobacterium zhongshanensis</name>
    <dbReference type="NCBI Taxonomy" id="2928153"/>
    <lineage>
        <taxon>Bacteria</taxon>
        <taxon>Bacillati</taxon>
        <taxon>Actinomycetota</taxon>
        <taxon>Actinomycetes</taxon>
        <taxon>Micrococcales</taxon>
        <taxon>Microbacteriaceae</taxon>
        <taxon>Cryobacterium</taxon>
    </lineage>
</organism>
<reference evidence="3" key="1">
    <citation type="submission" date="2022-03" db="EMBL/GenBank/DDBJ databases">
        <title>Cryobacterium sp. nov. strain ZS14-85, isolated from Antarctic soil.</title>
        <authorList>
            <person name="Li J."/>
            <person name="Niu G."/>
        </authorList>
    </citation>
    <scope>NUCLEOTIDE SEQUENCE</scope>
    <source>
        <strain evidence="3">ZS14-85</strain>
    </source>
</reference>
<accession>A0AA41QUQ1</accession>
<feature type="compositionally biased region" description="Basic and acidic residues" evidence="1">
    <location>
        <begin position="20"/>
        <end position="39"/>
    </location>
</feature>
<evidence type="ECO:0000256" key="1">
    <source>
        <dbReference type="SAM" id="MobiDB-lite"/>
    </source>
</evidence>
<feature type="transmembrane region" description="Helical" evidence="2">
    <location>
        <begin position="46"/>
        <end position="68"/>
    </location>
</feature>
<gene>
    <name evidence="3" type="ORF">MQH31_09605</name>
</gene>
<keyword evidence="2" id="KW-0812">Transmembrane</keyword>